<gene>
    <name evidence="1" type="ORF">EDC36_105150</name>
    <name evidence="2" type="ORF">Tigna_02175</name>
</gene>
<proteinExistence type="predicted"/>
<evidence type="ECO:0000313" key="2">
    <source>
        <dbReference type="EMBL" id="TSE19555.1"/>
    </source>
</evidence>
<organism evidence="1 3">
    <name type="scientific">Tepidimonas ignava</name>
    <dbReference type="NCBI Taxonomy" id="114249"/>
    <lineage>
        <taxon>Bacteria</taxon>
        <taxon>Pseudomonadati</taxon>
        <taxon>Pseudomonadota</taxon>
        <taxon>Betaproteobacteria</taxon>
        <taxon>Burkholderiales</taxon>
        <taxon>Tepidimonas</taxon>
    </lineage>
</organism>
<dbReference type="EMBL" id="VJNC01000016">
    <property type="protein sequence ID" value="TSE19555.1"/>
    <property type="molecule type" value="Genomic_DNA"/>
</dbReference>
<protein>
    <submittedName>
        <fullName evidence="1">Uncharacterized protein</fullName>
    </submittedName>
</protein>
<dbReference type="RefSeq" id="WP_132962260.1">
    <property type="nucleotide sequence ID" value="NZ_SMAH01000005.1"/>
</dbReference>
<evidence type="ECO:0000313" key="3">
    <source>
        <dbReference type="Proteomes" id="UP000295536"/>
    </source>
</evidence>
<dbReference type="Proteomes" id="UP000295536">
    <property type="component" value="Unassembled WGS sequence"/>
</dbReference>
<name>A0A4R3LEC5_9BURK</name>
<reference evidence="2 4" key="2">
    <citation type="submission" date="2019-07" db="EMBL/GenBank/DDBJ databases">
        <title>Tepidimonas ignava SPS-1037 draft genome.</title>
        <authorList>
            <person name="Da Costa M.S."/>
            <person name="Froufe H.J.C."/>
            <person name="Egas C."/>
            <person name="Albuquerque L."/>
        </authorList>
    </citation>
    <scope>NUCLEOTIDE SEQUENCE [LARGE SCALE GENOMIC DNA]</scope>
    <source>
        <strain evidence="2 4">SPS-1037</strain>
    </source>
</reference>
<dbReference type="EMBL" id="SMAH01000005">
    <property type="protein sequence ID" value="TCS98393.1"/>
    <property type="molecule type" value="Genomic_DNA"/>
</dbReference>
<sequence length="108" mass="12685">MQRMPDVLEGRLDKIAYPHIRQRLEQLRDQPQALLDYVNGLFLDTRDGQRRGFDFTTASTLMAIKHDLMLQLGEIGRLRHEFLPWDHEFRVVGSAQPYQAPAKLPKNW</sequence>
<keyword evidence="4" id="KW-1185">Reference proteome</keyword>
<reference evidence="1 3" key="1">
    <citation type="submission" date="2019-03" db="EMBL/GenBank/DDBJ databases">
        <title>Genomic Encyclopedia of Type Strains, Phase IV (KMG-IV): sequencing the most valuable type-strain genomes for metagenomic binning, comparative biology and taxonomic classification.</title>
        <authorList>
            <person name="Goeker M."/>
        </authorList>
    </citation>
    <scope>NUCLEOTIDE SEQUENCE [LARGE SCALE GENOMIC DNA]</scope>
    <source>
        <strain evidence="1 3">DSM 12034</strain>
    </source>
</reference>
<comment type="caution">
    <text evidence="1">The sequence shown here is derived from an EMBL/GenBank/DDBJ whole genome shotgun (WGS) entry which is preliminary data.</text>
</comment>
<dbReference type="AlphaFoldDB" id="A0A4R3LEC5"/>
<evidence type="ECO:0000313" key="4">
    <source>
        <dbReference type="Proteomes" id="UP000315577"/>
    </source>
</evidence>
<evidence type="ECO:0000313" key="1">
    <source>
        <dbReference type="EMBL" id="TCS98393.1"/>
    </source>
</evidence>
<dbReference type="Proteomes" id="UP000315577">
    <property type="component" value="Unassembled WGS sequence"/>
</dbReference>
<accession>A0A4R3LEC5</accession>
<dbReference type="OrthoDB" id="8913080at2"/>